<dbReference type="EMBL" id="JBHEZZ010000021">
    <property type="protein sequence ID" value="MFC1405517.1"/>
    <property type="molecule type" value="Genomic_DNA"/>
</dbReference>
<evidence type="ECO:0000313" key="2">
    <source>
        <dbReference type="Proteomes" id="UP001592528"/>
    </source>
</evidence>
<reference evidence="1 2" key="1">
    <citation type="submission" date="2024-09" db="EMBL/GenBank/DDBJ databases">
        <authorList>
            <person name="Lee S.D."/>
        </authorList>
    </citation>
    <scope>NUCLEOTIDE SEQUENCE [LARGE SCALE GENOMIC DNA]</scope>
    <source>
        <strain evidence="1 2">N1-5</strain>
    </source>
</reference>
<accession>A0ABV6UVV5</accession>
<dbReference type="Proteomes" id="UP001592528">
    <property type="component" value="Unassembled WGS sequence"/>
</dbReference>
<dbReference type="RefSeq" id="WP_037597221.1">
    <property type="nucleotide sequence ID" value="NZ_JBHEZZ010000021.1"/>
</dbReference>
<evidence type="ECO:0000313" key="1">
    <source>
        <dbReference type="EMBL" id="MFC1405517.1"/>
    </source>
</evidence>
<keyword evidence="2" id="KW-1185">Reference proteome</keyword>
<sequence>MNAIPDLFVGLCDDAAMFPPGNAPAARAVTAHREHRAAWYAPLVGPFLVGAAHLEDVVRAGDPGPAVLVVPAGPDGLAAVLAAARDAGLRVAGAELPYRPGGTAADAVRALDSVLPAGGVVEIPPGQGLDEALDTVAGSGHRAKLRTGGTVAQAFPDAAQVAAFILGCVARGLPFKCTAGLHRAVRHTDPVTRFEHHGFLNILAATDTALTGAGADEVAAVLEQRDGRRIASRLGDLTLPQVSAVRAAFTGYGTCSITEPLAELAALDLLPVPHPQIPEHA</sequence>
<gene>
    <name evidence="1" type="ORF">ACEZDJ_29945</name>
</gene>
<name>A0ABV6UVV5_9ACTN</name>
<organism evidence="1 2">
    <name type="scientific">Streptacidiphilus cavernicola</name>
    <dbReference type="NCBI Taxonomy" id="3342716"/>
    <lineage>
        <taxon>Bacteria</taxon>
        <taxon>Bacillati</taxon>
        <taxon>Actinomycetota</taxon>
        <taxon>Actinomycetes</taxon>
        <taxon>Kitasatosporales</taxon>
        <taxon>Streptomycetaceae</taxon>
        <taxon>Streptacidiphilus</taxon>
    </lineage>
</organism>
<protein>
    <submittedName>
        <fullName evidence="1">Uncharacterized protein</fullName>
    </submittedName>
</protein>
<comment type="caution">
    <text evidence="1">The sequence shown here is derived from an EMBL/GenBank/DDBJ whole genome shotgun (WGS) entry which is preliminary data.</text>
</comment>
<proteinExistence type="predicted"/>